<organism evidence="2 3">
    <name type="scientific">Brevibacillus gelatini</name>
    <dbReference type="NCBI Taxonomy" id="1655277"/>
    <lineage>
        <taxon>Bacteria</taxon>
        <taxon>Bacillati</taxon>
        <taxon>Bacillota</taxon>
        <taxon>Bacilli</taxon>
        <taxon>Bacillales</taxon>
        <taxon>Paenibacillaceae</taxon>
        <taxon>Brevibacillus</taxon>
    </lineage>
</organism>
<dbReference type="SUPFAM" id="SSF109854">
    <property type="entry name" value="DinB/YfiT-like putative metalloenzymes"/>
    <property type="match status" value="1"/>
</dbReference>
<dbReference type="Proteomes" id="UP000268829">
    <property type="component" value="Unassembled WGS sequence"/>
</dbReference>
<dbReference type="EMBL" id="RHHS01000043">
    <property type="protein sequence ID" value="RNB54085.1"/>
    <property type="molecule type" value="Genomic_DNA"/>
</dbReference>
<proteinExistence type="predicted"/>
<dbReference type="InterPro" id="IPR024775">
    <property type="entry name" value="DinB-like"/>
</dbReference>
<dbReference type="AlphaFoldDB" id="A0A3M8ATX7"/>
<protein>
    <submittedName>
        <fullName evidence="2">DinB family protein</fullName>
    </submittedName>
</protein>
<reference evidence="2 3" key="1">
    <citation type="submission" date="2018-10" db="EMBL/GenBank/DDBJ databases">
        <title>Phylogenomics of Brevibacillus.</title>
        <authorList>
            <person name="Dunlap C."/>
        </authorList>
    </citation>
    <scope>NUCLEOTIDE SEQUENCE [LARGE SCALE GENOMIC DNA]</scope>
    <source>
        <strain evidence="2 3">DSM 100115</strain>
    </source>
</reference>
<evidence type="ECO:0000313" key="3">
    <source>
        <dbReference type="Proteomes" id="UP000268829"/>
    </source>
</evidence>
<dbReference type="Pfam" id="PF12867">
    <property type="entry name" value="DinB_2"/>
    <property type="match status" value="1"/>
</dbReference>
<sequence length="159" mass="18016">MQDYSFVWNQYDLIRGLFLEGVSNTTEEEADIVPEGFKNNIRWNIGHILLTQDYLLLGPAEMKCPPSYAAMFSPGTKPADWQNDIPSLETLAAQLKEQHARIKEQFQSRLNEPLPKPFELGDKGVMHTYGEIMVFTLFHEGMHMGMISSLRKAIAAAKA</sequence>
<evidence type="ECO:0000313" key="2">
    <source>
        <dbReference type="EMBL" id="RNB54085.1"/>
    </source>
</evidence>
<dbReference type="RefSeq" id="WP_122906072.1">
    <property type="nucleotide sequence ID" value="NZ_CP154342.1"/>
</dbReference>
<dbReference type="OrthoDB" id="4295522at2"/>
<name>A0A3M8ATX7_9BACL</name>
<feature type="domain" description="DinB-like" evidence="1">
    <location>
        <begin position="10"/>
        <end position="147"/>
    </location>
</feature>
<dbReference type="Gene3D" id="1.20.120.450">
    <property type="entry name" value="dinb family like domain"/>
    <property type="match status" value="1"/>
</dbReference>
<evidence type="ECO:0000259" key="1">
    <source>
        <dbReference type="Pfam" id="PF12867"/>
    </source>
</evidence>
<dbReference type="InterPro" id="IPR034660">
    <property type="entry name" value="DinB/YfiT-like"/>
</dbReference>
<accession>A0A3M8ATX7</accession>
<keyword evidence="3" id="KW-1185">Reference proteome</keyword>
<gene>
    <name evidence="2" type="ORF">EDM57_18015</name>
</gene>
<comment type="caution">
    <text evidence="2">The sequence shown here is derived from an EMBL/GenBank/DDBJ whole genome shotgun (WGS) entry which is preliminary data.</text>
</comment>